<keyword evidence="1 3" id="KW-0732">Signal</keyword>
<comment type="caution">
    <text evidence="5">The sequence shown here is derived from an EMBL/GenBank/DDBJ whole genome shotgun (WGS) entry which is preliminary data.</text>
</comment>
<evidence type="ECO:0000313" key="6">
    <source>
        <dbReference type="Proteomes" id="UP000319771"/>
    </source>
</evidence>
<dbReference type="AlphaFoldDB" id="A0A538U888"/>
<reference evidence="5 6" key="1">
    <citation type="journal article" date="2019" name="Nat. Microbiol.">
        <title>Mediterranean grassland soil C-N compound turnover is dependent on rainfall and depth, and is mediated by genomically divergent microorganisms.</title>
        <authorList>
            <person name="Diamond S."/>
            <person name="Andeer P.F."/>
            <person name="Li Z."/>
            <person name="Crits-Christoph A."/>
            <person name="Burstein D."/>
            <person name="Anantharaman K."/>
            <person name="Lane K.R."/>
            <person name="Thomas B.C."/>
            <person name="Pan C."/>
            <person name="Northen T.R."/>
            <person name="Banfield J.F."/>
        </authorList>
    </citation>
    <scope>NUCLEOTIDE SEQUENCE [LARGE SCALE GENOMIC DNA]</scope>
    <source>
        <strain evidence="5">WS_11</strain>
    </source>
</reference>
<dbReference type="Proteomes" id="UP000319771">
    <property type="component" value="Unassembled WGS sequence"/>
</dbReference>
<feature type="domain" description="SbsA Ig-like" evidence="4">
    <location>
        <begin position="36"/>
        <end position="135"/>
    </location>
</feature>
<dbReference type="EMBL" id="VBPB01000121">
    <property type="protein sequence ID" value="TMQ72106.1"/>
    <property type="molecule type" value="Genomic_DNA"/>
</dbReference>
<organism evidence="5 6">
    <name type="scientific">Eiseniibacteriota bacterium</name>
    <dbReference type="NCBI Taxonomy" id="2212470"/>
    <lineage>
        <taxon>Bacteria</taxon>
        <taxon>Candidatus Eiseniibacteriota</taxon>
    </lineage>
</organism>
<sequence length="351" mass="37074">MGPRVARSILAAPALLLALGAGACARKGQPSGGPPDVEPPRLIAASPDSGAQGVPRNVSPTLAFSEGMEPRSTGDAISIAPRIDIKERRWHGRTVALVLAESLAANRTYTLFLGRGARDRHGNLLAGGATVVFTTAATMPPGVLEGAIVARGFPPAGNYVWCYDAARGVTPDSTARDFDDIGLTDHDGRFRVVGLTVPGRYRLWVFVDLNHNHSFEPETDILAPVDSLFALTPEAPVASGFTVPVANPHAGGFVRGAVIDSLGGTSGSLMVVAVAAGDSLRRVTAIADSQRRYELQLRPGSWRVRAWRDLDHSRDWQPALEPASAERRIEVAPASEDNSVDLVLAPPPGGR</sequence>
<name>A0A538U888_UNCEI</name>
<dbReference type="InterPro" id="IPR032812">
    <property type="entry name" value="SbsA_Ig"/>
</dbReference>
<evidence type="ECO:0000256" key="1">
    <source>
        <dbReference type="ARBA" id="ARBA00022729"/>
    </source>
</evidence>
<evidence type="ECO:0000256" key="3">
    <source>
        <dbReference type="SAM" id="SignalP"/>
    </source>
</evidence>
<dbReference type="Pfam" id="PF13205">
    <property type="entry name" value="Big_5"/>
    <property type="match status" value="1"/>
</dbReference>
<feature type="chain" id="PRO_5021941299" description="SbsA Ig-like domain-containing protein" evidence="3">
    <location>
        <begin position="24"/>
        <end position="351"/>
    </location>
</feature>
<proteinExistence type="predicted"/>
<dbReference type="PROSITE" id="PS51257">
    <property type="entry name" value="PROKAR_LIPOPROTEIN"/>
    <property type="match status" value="1"/>
</dbReference>
<accession>A0A538U888</accession>
<gene>
    <name evidence="5" type="ORF">E6K81_08365</name>
</gene>
<evidence type="ECO:0000313" key="5">
    <source>
        <dbReference type="EMBL" id="TMQ72106.1"/>
    </source>
</evidence>
<evidence type="ECO:0000256" key="2">
    <source>
        <dbReference type="SAM" id="MobiDB-lite"/>
    </source>
</evidence>
<feature type="region of interest" description="Disordered" evidence="2">
    <location>
        <begin position="27"/>
        <end position="56"/>
    </location>
</feature>
<feature type="signal peptide" evidence="3">
    <location>
        <begin position="1"/>
        <end position="23"/>
    </location>
</feature>
<evidence type="ECO:0000259" key="4">
    <source>
        <dbReference type="Pfam" id="PF13205"/>
    </source>
</evidence>
<protein>
    <recommendedName>
        <fullName evidence="4">SbsA Ig-like domain-containing protein</fullName>
    </recommendedName>
</protein>